<dbReference type="RefSeq" id="WP_071364728.1">
    <property type="nucleotide sequence ID" value="NZ_MLYP01000008.1"/>
</dbReference>
<feature type="region of interest" description="Disordered" evidence="1">
    <location>
        <begin position="28"/>
        <end position="48"/>
    </location>
</feature>
<dbReference type="AlphaFoldDB" id="A0A1S2Q292"/>
<evidence type="ECO:0000313" key="2">
    <source>
        <dbReference type="EMBL" id="OIJ99705.1"/>
    </source>
</evidence>
<organism evidence="2 3">
    <name type="scientific">Streptomyces colonosanans</name>
    <dbReference type="NCBI Taxonomy" id="1428652"/>
    <lineage>
        <taxon>Bacteria</taxon>
        <taxon>Bacillati</taxon>
        <taxon>Actinomycetota</taxon>
        <taxon>Actinomycetes</taxon>
        <taxon>Kitasatosporales</taxon>
        <taxon>Streptomycetaceae</taxon>
        <taxon>Streptomyces</taxon>
    </lineage>
</organism>
<name>A0A1S2Q292_9ACTN</name>
<dbReference type="EMBL" id="MLYP01000008">
    <property type="protein sequence ID" value="OIJ99705.1"/>
    <property type="molecule type" value="Genomic_DNA"/>
</dbReference>
<evidence type="ECO:0000256" key="1">
    <source>
        <dbReference type="SAM" id="MobiDB-lite"/>
    </source>
</evidence>
<sequence length="109" mass="11386">MTAIDPEEVAAAAAPDTLGRYLAELARPAGEQTSGPAPSVRTTEHQGQRITVTTTYDVVVDGTPVTAQLHVADSGMLYSPALPYHQFTSALDAVRALMSTYPDHFGGGG</sequence>
<accession>A0A1S2Q292</accession>
<protein>
    <submittedName>
        <fullName evidence="2">Uncharacterized protein</fullName>
    </submittedName>
</protein>
<evidence type="ECO:0000313" key="3">
    <source>
        <dbReference type="Proteomes" id="UP000179935"/>
    </source>
</evidence>
<proteinExistence type="predicted"/>
<keyword evidence="3" id="KW-1185">Reference proteome</keyword>
<reference evidence="2 3" key="1">
    <citation type="submission" date="2016-10" db="EMBL/GenBank/DDBJ databases">
        <title>Genome sequence of Streptomyces sp. MUSC 93.</title>
        <authorList>
            <person name="Lee L.-H."/>
            <person name="Ser H.-L."/>
            <person name="Law J.W.-F."/>
        </authorList>
    </citation>
    <scope>NUCLEOTIDE SEQUENCE [LARGE SCALE GENOMIC DNA]</scope>
    <source>
        <strain evidence="2 3">MUSC 93</strain>
    </source>
</reference>
<comment type="caution">
    <text evidence="2">The sequence shown here is derived from an EMBL/GenBank/DDBJ whole genome shotgun (WGS) entry which is preliminary data.</text>
</comment>
<gene>
    <name evidence="2" type="ORF">BIV24_04005</name>
</gene>
<dbReference type="Proteomes" id="UP000179935">
    <property type="component" value="Unassembled WGS sequence"/>
</dbReference>
<dbReference type="OrthoDB" id="4235938at2"/>